<protein>
    <submittedName>
        <fullName evidence="2">Transcriptional regulator</fullName>
    </submittedName>
</protein>
<accession>A0A0N8IB44</accession>
<dbReference type="InterPro" id="IPR001387">
    <property type="entry name" value="Cro/C1-type_HTH"/>
</dbReference>
<dbReference type="Proteomes" id="UP000050471">
    <property type="component" value="Unassembled WGS sequence"/>
</dbReference>
<dbReference type="RefSeq" id="WP_055191416.1">
    <property type="nucleotide sequence ID" value="NZ_FPBS01000029.1"/>
</dbReference>
<comment type="caution">
    <text evidence="2">The sequence shown here is derived from an EMBL/GenBank/DDBJ whole genome shotgun (WGS) entry which is preliminary data.</text>
</comment>
<dbReference type="PROSITE" id="PS50943">
    <property type="entry name" value="HTH_CROC1"/>
    <property type="match status" value="1"/>
</dbReference>
<evidence type="ECO:0000259" key="1">
    <source>
        <dbReference type="PROSITE" id="PS50943"/>
    </source>
</evidence>
<dbReference type="SMART" id="SM00530">
    <property type="entry name" value="HTH_XRE"/>
    <property type="match status" value="1"/>
</dbReference>
<dbReference type="EMBL" id="LKBA01000019">
    <property type="protein sequence ID" value="KPN62075.1"/>
    <property type="molecule type" value="Genomic_DNA"/>
</dbReference>
<dbReference type="STRING" id="154981.AKJ29_07240"/>
<dbReference type="Pfam" id="PF01381">
    <property type="entry name" value="HTH_3"/>
    <property type="match status" value="1"/>
</dbReference>
<keyword evidence="3" id="KW-1185">Reference proteome</keyword>
<evidence type="ECO:0000313" key="2">
    <source>
        <dbReference type="EMBL" id="KPN62075.1"/>
    </source>
</evidence>
<dbReference type="InterPro" id="IPR010982">
    <property type="entry name" value="Lambda_DNA-bd_dom_sf"/>
</dbReference>
<dbReference type="SUPFAM" id="SSF47413">
    <property type="entry name" value="lambda repressor-like DNA-binding domains"/>
    <property type="match status" value="1"/>
</dbReference>
<dbReference type="InterPro" id="IPR018653">
    <property type="entry name" value="ScfR_C"/>
</dbReference>
<dbReference type="OrthoDB" id="7790108at2"/>
<sequence length="438" mass="47759">MPQSRLTGSRIRERRLYLGQKQAALAREVGISAAYLNLIEHNRRRIGGKLLNNLARALAVDPVQLTEGAEDALVGRLKDAAVRLPQAAAELDKVEDLAGRFPGWTALISAQHRRIEALEHTAEALTDRLTHDPQLAASLHEVISTVTAIRSTASILSDNADIDPEWQSRFLLNMREESRRLSASAQGLVDYLDAGADQETTPLVPQEEMTAFFAAHQWVFASLEGEKADLGAQITTLIETSEHLQSDEARLLARSWLERYVEDAREVPMARFTEKWERSAGNISALAAHFAQPIDRILRRVAVLPEAKGGAQSSGLLICDGAGAIIFRKPVSGFALPRFGAGCPLWPLYHALSRPGEPVSALLDMGGRNARCFRCLAISQPVGVPQFDVPPRNEVTMLILPEDDVAPPAENPILAGSSCRVCAREGCASRREPSILSG</sequence>
<dbReference type="GO" id="GO:0003677">
    <property type="term" value="F:DNA binding"/>
    <property type="evidence" value="ECO:0007669"/>
    <property type="project" value="InterPro"/>
</dbReference>
<name>A0A0N8IB44_9RHOB</name>
<organism evidence="2 3">
    <name type="scientific">Aliiroseovarius crassostreae</name>
    <dbReference type="NCBI Taxonomy" id="154981"/>
    <lineage>
        <taxon>Bacteria</taxon>
        <taxon>Pseudomonadati</taxon>
        <taxon>Pseudomonadota</taxon>
        <taxon>Alphaproteobacteria</taxon>
        <taxon>Rhodobacterales</taxon>
        <taxon>Paracoccaceae</taxon>
        <taxon>Aliiroseovarius</taxon>
    </lineage>
</organism>
<gene>
    <name evidence="2" type="ORF">AKJ29_07240</name>
</gene>
<dbReference type="Gene3D" id="1.10.260.40">
    <property type="entry name" value="lambda repressor-like DNA-binding domains"/>
    <property type="match status" value="1"/>
</dbReference>
<evidence type="ECO:0000313" key="3">
    <source>
        <dbReference type="Proteomes" id="UP000050471"/>
    </source>
</evidence>
<feature type="domain" description="HTH cro/C1-type" evidence="1">
    <location>
        <begin position="11"/>
        <end position="65"/>
    </location>
</feature>
<dbReference type="Pfam" id="PF09856">
    <property type="entry name" value="ScfRs"/>
    <property type="match status" value="1"/>
</dbReference>
<dbReference type="CDD" id="cd00093">
    <property type="entry name" value="HTH_XRE"/>
    <property type="match status" value="1"/>
</dbReference>
<dbReference type="AlphaFoldDB" id="A0A0N8IB44"/>
<reference evidence="2 3" key="1">
    <citation type="submission" date="2015-09" db="EMBL/GenBank/DDBJ databases">
        <title>Draft genome sequence of Aliiroseovarius crassostreae CV919-312TSm, the causative agent of Roseovarius Oyster Disease (formerly Juvenile Oyster Disease).</title>
        <authorList>
            <person name="Kessner L."/>
            <person name="Spinard E."/>
            <person name="Nelson D."/>
        </authorList>
    </citation>
    <scope>NUCLEOTIDE SEQUENCE [LARGE SCALE GENOMIC DNA]</scope>
    <source>
        <strain evidence="2 3">CV919-312</strain>
    </source>
</reference>
<proteinExistence type="predicted"/>